<protein>
    <submittedName>
        <fullName evidence="1">Uncharacterized protein</fullName>
    </submittedName>
</protein>
<dbReference type="Proteomes" id="UP000002497">
    <property type="component" value="Unassembled WGS sequence"/>
</dbReference>
<reference evidence="2" key="1">
    <citation type="journal article" date="2010" name="Genome Res.">
        <title>Population genomic sequencing of Coccidioides fungi reveals recent hybridization and transposon control.</title>
        <authorList>
            <person name="Neafsey D.E."/>
            <person name="Barker B.M."/>
            <person name="Sharpton T.J."/>
            <person name="Stajich J.E."/>
            <person name="Park D.J."/>
            <person name="Whiston E."/>
            <person name="Hung C.-Y."/>
            <person name="McMahan C."/>
            <person name="White J."/>
            <person name="Sykes S."/>
            <person name="Heiman D."/>
            <person name="Young S."/>
            <person name="Zeng Q."/>
            <person name="Abouelleil A."/>
            <person name="Aftuck L."/>
            <person name="Bessette D."/>
            <person name="Brown A."/>
            <person name="FitzGerald M."/>
            <person name="Lui A."/>
            <person name="Macdonald J.P."/>
            <person name="Priest M."/>
            <person name="Orbach M.J."/>
            <person name="Galgiani J.N."/>
            <person name="Kirkland T.N."/>
            <person name="Cole G.T."/>
            <person name="Birren B.W."/>
            <person name="Henn M.R."/>
            <person name="Taylor J.W."/>
            <person name="Rounsley S.D."/>
        </authorList>
    </citation>
    <scope>NUCLEOTIDE SEQUENCE [LARGE SCALE GENOMIC DNA]</scope>
    <source>
        <strain evidence="2">RMSCC 757 / Silveira</strain>
    </source>
</reference>
<evidence type="ECO:0000313" key="1">
    <source>
        <dbReference type="EMBL" id="EFW17229.1"/>
    </source>
</evidence>
<gene>
    <name evidence="1" type="ORF">CPSG_06497</name>
</gene>
<sequence length="156" mass="17377">MSSATITIQTSQVSLTKNLQEIKVRRDSQASDHKQGYPGNLDLTWVIKSGYRLTHNADLARVQALCSASIQGQKRGGQSSVDVSLPRRLRGGTTRPLSAGSCPTVSNLWRRSGGNKILYVLYVLYVVNKELLRNVYFSQADARLFFTPGTEKKNFR</sequence>
<name>E9D9J5_COCPS</name>
<accession>E9D9J5</accession>
<proteinExistence type="predicted"/>
<dbReference type="EMBL" id="GL636495">
    <property type="protein sequence ID" value="EFW17229.1"/>
    <property type="molecule type" value="Genomic_DNA"/>
</dbReference>
<keyword evidence="2" id="KW-1185">Reference proteome</keyword>
<dbReference type="HOGENOM" id="CLU_1686401_0_0_1"/>
<reference evidence="2" key="2">
    <citation type="submission" date="2010-03" db="EMBL/GenBank/DDBJ databases">
        <title>The genome sequence of Coccidioides posadasii strain Silveira.</title>
        <authorList>
            <consortium name="The Broad Institute Genome Sequencing Center for Infectious Disease"/>
            <person name="Neafsey D."/>
            <person name="Orbach M."/>
            <person name="Henn M.R."/>
            <person name="Cole G.T."/>
            <person name="Galgiani J."/>
            <person name="Gardner M.J."/>
            <person name="Kirkland T.N."/>
            <person name="Taylor J.W."/>
            <person name="Young S.K."/>
            <person name="Zeng Q."/>
            <person name="Koehrsen M."/>
            <person name="Alvarado L."/>
            <person name="Berlin A."/>
            <person name="Borenstein D."/>
            <person name="Chapman S.B."/>
            <person name="Chen Z."/>
            <person name="Engels R."/>
            <person name="Freedman E."/>
            <person name="Gellesch M."/>
            <person name="Goldberg J."/>
            <person name="Griggs A."/>
            <person name="Gujja S."/>
            <person name="Heilman E."/>
            <person name="Heiman D."/>
            <person name="Howarth C."/>
            <person name="Jen D."/>
            <person name="Larson L."/>
            <person name="Mehta T."/>
            <person name="Neiman D."/>
            <person name="Park D."/>
            <person name="Pearson M."/>
            <person name="Richards J."/>
            <person name="Roberts A."/>
            <person name="Saif S."/>
            <person name="Shea T."/>
            <person name="Shenoy N."/>
            <person name="Sisk P."/>
            <person name="Stolte C."/>
            <person name="Sykes S."/>
            <person name="Walk T."/>
            <person name="White J."/>
            <person name="Yandava C."/>
            <person name="Haas B."/>
            <person name="Nusbaum C."/>
            <person name="Birren B."/>
        </authorList>
    </citation>
    <scope>NUCLEOTIDE SEQUENCE [LARGE SCALE GENOMIC DNA]</scope>
    <source>
        <strain evidence="2">RMSCC 757 / Silveira</strain>
    </source>
</reference>
<dbReference type="AlphaFoldDB" id="E9D9J5"/>
<evidence type="ECO:0000313" key="2">
    <source>
        <dbReference type="Proteomes" id="UP000002497"/>
    </source>
</evidence>
<organism evidence="2">
    <name type="scientific">Coccidioides posadasii (strain RMSCC 757 / Silveira)</name>
    <name type="common">Valley fever fungus</name>
    <dbReference type="NCBI Taxonomy" id="443226"/>
    <lineage>
        <taxon>Eukaryota</taxon>
        <taxon>Fungi</taxon>
        <taxon>Dikarya</taxon>
        <taxon>Ascomycota</taxon>
        <taxon>Pezizomycotina</taxon>
        <taxon>Eurotiomycetes</taxon>
        <taxon>Eurotiomycetidae</taxon>
        <taxon>Onygenales</taxon>
        <taxon>Onygenaceae</taxon>
        <taxon>Coccidioides</taxon>
    </lineage>
</organism>
<dbReference type="VEuPathDB" id="FungiDB:CPSG_06497"/>